<dbReference type="Pfam" id="PF13177">
    <property type="entry name" value="DNA_pol3_delta2"/>
    <property type="match status" value="1"/>
</dbReference>
<name>A0A506UAD0_9HYPH</name>
<dbReference type="InterPro" id="IPR027417">
    <property type="entry name" value="P-loop_NTPase"/>
</dbReference>
<dbReference type="Proteomes" id="UP000320314">
    <property type="component" value="Unassembled WGS sequence"/>
</dbReference>
<dbReference type="SUPFAM" id="SSF52540">
    <property type="entry name" value="P-loop containing nucleoside triphosphate hydrolases"/>
    <property type="match status" value="1"/>
</dbReference>
<proteinExistence type="predicted"/>
<keyword evidence="1" id="KW-0548">Nucleotidyltransferase</keyword>
<dbReference type="OrthoDB" id="9811073at2"/>
<dbReference type="EC" id="2.7.7.7" evidence="1"/>
<dbReference type="NCBIfam" id="NF006586">
    <property type="entry name" value="PRK09112.1"/>
    <property type="match status" value="1"/>
</dbReference>
<dbReference type="EMBL" id="VHLH01000004">
    <property type="protein sequence ID" value="TPW31333.1"/>
    <property type="molecule type" value="Genomic_DNA"/>
</dbReference>
<accession>A0A506UAD0</accession>
<reference evidence="1 2" key="1">
    <citation type="submission" date="2019-06" db="EMBL/GenBank/DDBJ databases">
        <authorList>
            <person name="Li M."/>
        </authorList>
    </citation>
    <scope>NUCLEOTIDE SEQUENCE [LARGE SCALE GENOMIC DNA]</scope>
    <source>
        <strain evidence="1 2">BGMRC6574</strain>
    </source>
</reference>
<sequence>MSETAGLLEGALPPNENTALFGHEDAGAFLAQAYRNGRIHHAVLLEGAEGIGKATLAFRFANQILRFPRHTDAPGELAAPDPASPAYRQIVSGASHDLLHLTRPSDAASGRLKSAITVEEVRRASRFLAQTSGSGNWRIVIVDPADDLNRAAANAILKILEEPPRNALFLVVSHAPGRLLPTIRSRCLPLRLEPLGEEALRAALAHLGFAAGGNDDIEAVIARAGGSVARALMMLRYGGLDIAAGFEAIVEKRGAGRGKGASREDMHRLADTLSARDRETAYAFFRSEVVEWIEKRAREAAGRGRIREAAGLAALVSQLGERWREADAYNLDRKQTILSTFTSLFAALPE</sequence>
<dbReference type="InterPro" id="IPR050238">
    <property type="entry name" value="DNA_Rep/Repair_Clamp_Loader"/>
</dbReference>
<dbReference type="GO" id="GO:0003887">
    <property type="term" value="F:DNA-directed DNA polymerase activity"/>
    <property type="evidence" value="ECO:0007669"/>
    <property type="project" value="UniProtKB-EC"/>
</dbReference>
<evidence type="ECO:0000313" key="1">
    <source>
        <dbReference type="EMBL" id="TPW31333.1"/>
    </source>
</evidence>
<dbReference type="NCBIfam" id="NF005677">
    <property type="entry name" value="PRK07471.1"/>
    <property type="match status" value="1"/>
</dbReference>
<dbReference type="PANTHER" id="PTHR11669">
    <property type="entry name" value="REPLICATION FACTOR C / DNA POLYMERASE III GAMMA-TAU SUBUNIT"/>
    <property type="match status" value="1"/>
</dbReference>
<keyword evidence="1" id="KW-0808">Transferase</keyword>
<dbReference type="GO" id="GO:0009360">
    <property type="term" value="C:DNA polymerase III complex"/>
    <property type="evidence" value="ECO:0007669"/>
    <property type="project" value="TreeGrafter"/>
</dbReference>
<protein>
    <submittedName>
        <fullName evidence="1">DNA polymerase III subunit delta</fullName>
        <ecNumber evidence="1">2.7.7.7</ecNumber>
    </submittedName>
</protein>
<comment type="caution">
    <text evidence="1">The sequence shown here is derived from an EMBL/GenBank/DDBJ whole genome shotgun (WGS) entry which is preliminary data.</text>
</comment>
<evidence type="ECO:0000313" key="2">
    <source>
        <dbReference type="Proteomes" id="UP000320314"/>
    </source>
</evidence>
<dbReference type="Gene3D" id="3.40.50.300">
    <property type="entry name" value="P-loop containing nucleotide triphosphate hydrolases"/>
    <property type="match status" value="1"/>
</dbReference>
<dbReference type="AlphaFoldDB" id="A0A506UAD0"/>
<dbReference type="GO" id="GO:0006261">
    <property type="term" value="P:DNA-templated DNA replication"/>
    <property type="evidence" value="ECO:0007669"/>
    <property type="project" value="TreeGrafter"/>
</dbReference>
<keyword evidence="2" id="KW-1185">Reference proteome</keyword>
<organism evidence="1 2">
    <name type="scientific">Pararhizobium mangrovi</name>
    <dbReference type="NCBI Taxonomy" id="2590452"/>
    <lineage>
        <taxon>Bacteria</taxon>
        <taxon>Pseudomonadati</taxon>
        <taxon>Pseudomonadota</taxon>
        <taxon>Alphaproteobacteria</taxon>
        <taxon>Hyphomicrobiales</taxon>
        <taxon>Rhizobiaceae</taxon>
        <taxon>Rhizobium/Agrobacterium group</taxon>
        <taxon>Pararhizobium</taxon>
    </lineage>
</organism>
<dbReference type="RefSeq" id="WP_141165696.1">
    <property type="nucleotide sequence ID" value="NZ_VHLH01000004.1"/>
</dbReference>
<dbReference type="PANTHER" id="PTHR11669:SF8">
    <property type="entry name" value="DNA POLYMERASE III SUBUNIT DELTA"/>
    <property type="match status" value="1"/>
</dbReference>
<gene>
    <name evidence="1" type="ORF">FJU11_03835</name>
</gene>